<evidence type="ECO:0000259" key="2">
    <source>
        <dbReference type="PROSITE" id="PS50846"/>
    </source>
</evidence>
<reference evidence="4" key="1">
    <citation type="submission" date="2016-10" db="EMBL/GenBank/DDBJ databases">
        <authorList>
            <person name="Varghese N."/>
            <person name="Submissions S."/>
        </authorList>
    </citation>
    <scope>NUCLEOTIDE SEQUENCE [LARGE SCALE GENOMIC DNA]</scope>
    <source>
        <strain evidence="4">DSM 44675</strain>
    </source>
</reference>
<evidence type="ECO:0000256" key="1">
    <source>
        <dbReference type="ARBA" id="ARBA00022723"/>
    </source>
</evidence>
<dbReference type="OrthoDB" id="9813965at2"/>
<dbReference type="Proteomes" id="UP000198677">
    <property type="component" value="Unassembled WGS sequence"/>
</dbReference>
<dbReference type="CDD" id="cd00371">
    <property type="entry name" value="HMA"/>
    <property type="match status" value="1"/>
</dbReference>
<organism evidence="3 4">
    <name type="scientific">Rhodococcus maanshanensis</name>
    <dbReference type="NCBI Taxonomy" id="183556"/>
    <lineage>
        <taxon>Bacteria</taxon>
        <taxon>Bacillati</taxon>
        <taxon>Actinomycetota</taxon>
        <taxon>Actinomycetes</taxon>
        <taxon>Mycobacteriales</taxon>
        <taxon>Nocardiaceae</taxon>
        <taxon>Rhodococcus</taxon>
    </lineage>
</organism>
<dbReference type="Pfam" id="PF00403">
    <property type="entry name" value="HMA"/>
    <property type="match status" value="1"/>
</dbReference>
<protein>
    <submittedName>
        <fullName evidence="3">Copper chaperone CopZ</fullName>
    </submittedName>
</protein>
<evidence type="ECO:0000313" key="4">
    <source>
        <dbReference type="Proteomes" id="UP000198677"/>
    </source>
</evidence>
<accession>A0A1H7MHY0</accession>
<dbReference type="EMBL" id="FOAW01000006">
    <property type="protein sequence ID" value="SEL10518.1"/>
    <property type="molecule type" value="Genomic_DNA"/>
</dbReference>
<dbReference type="PROSITE" id="PS50846">
    <property type="entry name" value="HMA_2"/>
    <property type="match status" value="1"/>
</dbReference>
<dbReference type="InterPro" id="IPR006121">
    <property type="entry name" value="HMA_dom"/>
</dbReference>
<dbReference type="AlphaFoldDB" id="A0A1H7MHY0"/>
<dbReference type="InterPro" id="IPR017969">
    <property type="entry name" value="Heavy-metal-associated_CS"/>
</dbReference>
<keyword evidence="1" id="KW-0479">Metal-binding</keyword>
<dbReference type="GO" id="GO:0046872">
    <property type="term" value="F:metal ion binding"/>
    <property type="evidence" value="ECO:0007669"/>
    <property type="project" value="UniProtKB-KW"/>
</dbReference>
<dbReference type="SUPFAM" id="SSF55008">
    <property type="entry name" value="HMA, heavy metal-associated domain"/>
    <property type="match status" value="1"/>
</dbReference>
<dbReference type="Gene3D" id="3.30.70.100">
    <property type="match status" value="1"/>
</dbReference>
<dbReference type="RefSeq" id="WP_027501113.1">
    <property type="nucleotide sequence ID" value="NZ_FOAW01000006.1"/>
</dbReference>
<gene>
    <name evidence="3" type="ORF">SAMN05444583_10611</name>
</gene>
<proteinExistence type="predicted"/>
<dbReference type="PROSITE" id="PS01047">
    <property type="entry name" value="HMA_1"/>
    <property type="match status" value="1"/>
</dbReference>
<sequence>MTIANYTVTGMTCGHCAGSVRAEVGKLGGVTDIAVDVPTGRLTITSSAPLDESAVLGAVDEAGYSATPA</sequence>
<feature type="domain" description="HMA" evidence="2">
    <location>
        <begin position="2"/>
        <end position="67"/>
    </location>
</feature>
<evidence type="ECO:0000313" key="3">
    <source>
        <dbReference type="EMBL" id="SEL10518.1"/>
    </source>
</evidence>
<dbReference type="InterPro" id="IPR036163">
    <property type="entry name" value="HMA_dom_sf"/>
</dbReference>
<name>A0A1H7MHY0_9NOCA</name>
<keyword evidence="4" id="KW-1185">Reference proteome</keyword>